<dbReference type="GO" id="GO:0016787">
    <property type="term" value="F:hydrolase activity"/>
    <property type="evidence" value="ECO:0007669"/>
    <property type="project" value="UniProtKB-KW"/>
</dbReference>
<evidence type="ECO:0000259" key="5">
    <source>
        <dbReference type="PROSITE" id="PS51716"/>
    </source>
</evidence>
<keyword evidence="3" id="KW-0378">Hydrolase</keyword>
<evidence type="ECO:0000256" key="3">
    <source>
        <dbReference type="ARBA" id="ARBA00022801"/>
    </source>
</evidence>
<dbReference type="Proteomes" id="UP000683360">
    <property type="component" value="Unassembled WGS sequence"/>
</dbReference>
<gene>
    <name evidence="6" type="ORF">MEDL_9780</name>
</gene>
<dbReference type="EMBL" id="CAJPWZ010000494">
    <property type="protein sequence ID" value="CAG2194771.1"/>
    <property type="molecule type" value="Genomic_DNA"/>
</dbReference>
<sequence length="318" mass="37223">MEKSTFINLLLNPNPKDVMHAQDEAGDRTLLIYEHPKFNTFKLVDFSGFGTHSMPRDRFLHKIHSKNIHYFFIFIDTEFTEEYRWLLSELDNRGVHYSFVRVIVDTARKKGTNEQEEIAQIRRNLVAKMDLHDKLKLSKLFLISNLREYFNCGDLFKLLEHISSSISYYNKEVLLFFLPLLTQELVFLKCNALKKRIKFAAFAAGVLGAIPIPPRDLPVNMKMVMQEVQRYVRILQLDHQYEKVPEYKHPLLKETDPPLDSLRAQFYKSYMKPEVETAVSQLDLVLPGIEPSVVFAARHLNSELEMLRTDAQLLFDNL</sequence>
<reference evidence="6" key="1">
    <citation type="submission" date="2021-03" db="EMBL/GenBank/DDBJ databases">
        <authorList>
            <person name="Bekaert M."/>
        </authorList>
    </citation>
    <scope>NUCLEOTIDE SEQUENCE</scope>
</reference>
<keyword evidence="4" id="KW-0342">GTP-binding</keyword>
<accession>A0A8S3QF25</accession>
<dbReference type="InterPro" id="IPR007743">
    <property type="entry name" value="Immunity-related_GTPase-like"/>
</dbReference>
<dbReference type="InterPro" id="IPR030385">
    <property type="entry name" value="G_IRG_dom"/>
</dbReference>
<feature type="domain" description="IRG-type G" evidence="5">
    <location>
        <begin position="1"/>
        <end position="165"/>
    </location>
</feature>
<evidence type="ECO:0000256" key="4">
    <source>
        <dbReference type="ARBA" id="ARBA00023134"/>
    </source>
</evidence>
<dbReference type="InterPro" id="IPR051515">
    <property type="entry name" value="IRG"/>
</dbReference>
<evidence type="ECO:0000313" key="6">
    <source>
        <dbReference type="EMBL" id="CAG2194771.1"/>
    </source>
</evidence>
<dbReference type="PANTHER" id="PTHR32341:SF10">
    <property type="entry name" value="INTERFERON-INDUCIBLE GTPASE 5"/>
    <property type="match status" value="1"/>
</dbReference>
<dbReference type="Pfam" id="PF05049">
    <property type="entry name" value="IIGP"/>
    <property type="match status" value="1"/>
</dbReference>
<dbReference type="GO" id="GO:0005525">
    <property type="term" value="F:GTP binding"/>
    <property type="evidence" value="ECO:0007669"/>
    <property type="project" value="UniProtKB-KW"/>
</dbReference>
<evidence type="ECO:0000256" key="2">
    <source>
        <dbReference type="ARBA" id="ARBA00022741"/>
    </source>
</evidence>
<comment type="caution">
    <text evidence="6">The sequence shown here is derived from an EMBL/GenBank/DDBJ whole genome shotgun (WGS) entry which is preliminary data.</text>
</comment>
<dbReference type="InterPro" id="IPR027417">
    <property type="entry name" value="P-loop_NTPase"/>
</dbReference>
<name>A0A8S3QF25_MYTED</name>
<organism evidence="6 7">
    <name type="scientific">Mytilus edulis</name>
    <name type="common">Blue mussel</name>
    <dbReference type="NCBI Taxonomy" id="6550"/>
    <lineage>
        <taxon>Eukaryota</taxon>
        <taxon>Metazoa</taxon>
        <taxon>Spiralia</taxon>
        <taxon>Lophotrochozoa</taxon>
        <taxon>Mollusca</taxon>
        <taxon>Bivalvia</taxon>
        <taxon>Autobranchia</taxon>
        <taxon>Pteriomorphia</taxon>
        <taxon>Mytilida</taxon>
        <taxon>Mytiloidea</taxon>
        <taxon>Mytilidae</taxon>
        <taxon>Mytilinae</taxon>
        <taxon>Mytilus</taxon>
    </lineage>
</organism>
<dbReference type="OrthoDB" id="391988at2759"/>
<proteinExistence type="inferred from homology"/>
<dbReference type="PROSITE" id="PS51716">
    <property type="entry name" value="G_IRG"/>
    <property type="match status" value="1"/>
</dbReference>
<evidence type="ECO:0000313" key="7">
    <source>
        <dbReference type="Proteomes" id="UP000683360"/>
    </source>
</evidence>
<keyword evidence="2" id="KW-0547">Nucleotide-binding</keyword>
<dbReference type="PANTHER" id="PTHR32341">
    <property type="entry name" value="INTERFERON-INDUCIBLE GTPASE"/>
    <property type="match status" value="1"/>
</dbReference>
<dbReference type="Gene3D" id="3.40.50.300">
    <property type="entry name" value="P-loop containing nucleotide triphosphate hydrolases"/>
    <property type="match status" value="1"/>
</dbReference>
<dbReference type="SUPFAM" id="SSF52540">
    <property type="entry name" value="P-loop containing nucleoside triphosphate hydrolases"/>
    <property type="match status" value="1"/>
</dbReference>
<protein>
    <recommendedName>
        <fullName evidence="5">IRG-type G domain-containing protein</fullName>
    </recommendedName>
</protein>
<dbReference type="AlphaFoldDB" id="A0A8S3QF25"/>
<dbReference type="GO" id="GO:0016020">
    <property type="term" value="C:membrane"/>
    <property type="evidence" value="ECO:0007669"/>
    <property type="project" value="InterPro"/>
</dbReference>
<keyword evidence="7" id="KW-1185">Reference proteome</keyword>
<evidence type="ECO:0000256" key="1">
    <source>
        <dbReference type="ARBA" id="ARBA00005429"/>
    </source>
</evidence>
<comment type="similarity">
    <text evidence="1">Belongs to the TRAFAC class dynamin-like GTPase superfamily. IRG family.</text>
</comment>